<dbReference type="SUPFAM" id="SSF51735">
    <property type="entry name" value="NAD(P)-binding Rossmann-fold domains"/>
    <property type="match status" value="1"/>
</dbReference>
<keyword evidence="13" id="KW-0067">ATP-binding</keyword>
<evidence type="ECO:0000256" key="5">
    <source>
        <dbReference type="ARBA" id="ARBA00005139"/>
    </source>
</evidence>
<proteinExistence type="inferred from homology"/>
<dbReference type="InterPro" id="IPR011147">
    <property type="entry name" value="Bifunc_Aspkin/hSer_DH"/>
</dbReference>
<comment type="pathway">
    <text evidence="4 13">Amino-acid biosynthesis; L-methionine biosynthesis via de novo pathway; L-homoserine from L-aspartate: step 3/3.</text>
</comment>
<dbReference type="Gene3D" id="3.30.360.10">
    <property type="entry name" value="Dihydrodipicolinate Reductase, domain 2"/>
    <property type="match status" value="1"/>
</dbReference>
<dbReference type="Gene3D" id="3.40.1160.10">
    <property type="entry name" value="Acetylglutamate kinase-like"/>
    <property type="match status" value="1"/>
</dbReference>
<evidence type="ECO:0000259" key="16">
    <source>
        <dbReference type="Pfam" id="PF03447"/>
    </source>
</evidence>
<dbReference type="GO" id="GO:0005524">
    <property type="term" value="F:ATP binding"/>
    <property type="evidence" value="ECO:0007669"/>
    <property type="project" value="UniProtKB-UniRule"/>
</dbReference>
<dbReference type="NCBIfam" id="NF007003">
    <property type="entry name" value="PRK09466.1"/>
    <property type="match status" value="1"/>
</dbReference>
<comment type="pathway">
    <text evidence="2 13">Amino-acid biosynthesis; L-methionine biosynthesis via de novo pathway; L-homoserine from L-aspartate: step 1/3.</text>
</comment>
<dbReference type="UniPathway" id="UPA00050">
    <property type="reaction ID" value="UER00063"/>
</dbReference>
<dbReference type="PROSITE" id="PS01042">
    <property type="entry name" value="HOMOSER_DHGENASE"/>
    <property type="match status" value="1"/>
</dbReference>
<evidence type="ECO:0000256" key="9">
    <source>
        <dbReference type="ARBA" id="ARBA00023002"/>
    </source>
</evidence>
<comment type="similarity">
    <text evidence="13">In the N-terminal section; belongs to the aspartokinase family.</text>
</comment>
<dbReference type="GO" id="GO:0009088">
    <property type="term" value="P:threonine biosynthetic process"/>
    <property type="evidence" value="ECO:0007669"/>
    <property type="project" value="UniProtKB-UniRule"/>
</dbReference>
<dbReference type="InterPro" id="IPR001048">
    <property type="entry name" value="Asp/Glu/Uridylate_kinase"/>
</dbReference>
<dbReference type="UniPathway" id="UPA00051">
    <property type="reaction ID" value="UER00462"/>
</dbReference>
<dbReference type="Pfam" id="PF00742">
    <property type="entry name" value="Homoserine_dh"/>
    <property type="match status" value="1"/>
</dbReference>
<dbReference type="InterPro" id="IPR005106">
    <property type="entry name" value="Asp/hSer_DH_NAD-bd"/>
</dbReference>
<dbReference type="Pfam" id="PF03447">
    <property type="entry name" value="NAD_binding_3"/>
    <property type="match status" value="1"/>
</dbReference>
<keyword evidence="7" id="KW-0791">Threonine biosynthesis</keyword>
<dbReference type="GO" id="GO:0050661">
    <property type="term" value="F:NADP binding"/>
    <property type="evidence" value="ECO:0007669"/>
    <property type="project" value="UniProtKB-UniRule"/>
</dbReference>
<sequence>MNKQLHKFGGNALADAHGIKQVSQLIQQYSQPNDLIVVSAMGKTTNLLIDWVTFSQKNPVEANRTLQLIRHHYLTQANHLLKNPESVTEPFLAEILHLSHLLDQNITEAVYAEIVGHGEIWSARLLTAYLNQQNIEAEFIDARTFLVAEQRILPIINSYLSKQNLQPILQAYPSKRLVITGYICRNQQGDSLLLGRHGSDYSATQIAALADIEQVTIWGEIAGIYSADPNLVKNANLLPLLRVDEASELARLSAPILHPNSLQPVNEQKLKLRLRSYAQAEQGYTQVEHMLASSAQGKIVTHHNQIGLIELTIAPNQNITQWQQQLEKWLQQQQLIPLALSVNESEYRIKLVYPNEIIDPIFIQFKALPLPLESISIRYDLSMIGIIGANICQNSLQMMRFFQQIKNQPIELIWQSPQNISVIAILRQPVSRELLNKVHDDLFRAHKTIGLVVLGKGEIAKTWIQLYQQEKEKMAARSHFDFALIGLVSSQKAWLDYQGLPSLSFNQLDEQFAQQAKELVPDQLLQWLSYHPFDELVILDITASDFVAHHYIDYAKYGFHVVSANKRAAGFPLTQFQHIQAAFVQSGSYWLYNATVGGGLPINNTVHDLVESGDKIISIEGNFSNSLAWLFYQYDGTTPFSQLVEQAWLQGLTERDPREDLFGYDALRKLVITARSAGYNIDNHQVKVQSLIPAHLAECSLNDFFEQLSVIDQQIEQQYQNAKEDGQILRYIAQFHAPDQAYIGLAQLDPEEPLAKTLPGENIFMLKSQWYRDNPLIIQGPSSGKAMSAGAILNDLNRLTKLL</sequence>
<feature type="domain" description="Aspartate/glutamate/uridylate kinase" evidence="14">
    <location>
        <begin position="4"/>
        <end position="275"/>
    </location>
</feature>
<dbReference type="PIRSF" id="PIRSF000727">
    <property type="entry name" value="ThrA"/>
    <property type="match status" value="1"/>
</dbReference>
<evidence type="ECO:0000256" key="4">
    <source>
        <dbReference type="ARBA" id="ARBA00005062"/>
    </source>
</evidence>
<keyword evidence="13" id="KW-0808">Transferase</keyword>
<gene>
    <name evidence="17" type="ORF">EV694_2044</name>
</gene>
<dbReference type="OrthoDB" id="9799110at2"/>
<comment type="pathway">
    <text evidence="5 13">Amino-acid biosynthesis; L-threonine biosynthesis; L-threonine from L-aspartate: step 1/5.</text>
</comment>
<protein>
    <recommendedName>
        <fullName evidence="13">Bifunctional aspartokinase/homoserine dehydrogenase</fullName>
    </recommendedName>
    <domain>
        <recommendedName>
            <fullName evidence="13">Aspartokinase</fullName>
            <ecNumber evidence="13">2.7.2.4</ecNumber>
        </recommendedName>
    </domain>
    <domain>
        <recommendedName>
            <fullName evidence="13">Homoserine dehydrogenase</fullName>
            <ecNumber evidence="13">1.1.1.3</ecNumber>
        </recommendedName>
    </domain>
</protein>
<evidence type="ECO:0000313" key="18">
    <source>
        <dbReference type="Proteomes" id="UP000294702"/>
    </source>
</evidence>
<evidence type="ECO:0000256" key="3">
    <source>
        <dbReference type="ARBA" id="ARBA00005056"/>
    </source>
</evidence>
<comment type="pathway">
    <text evidence="3 13">Amino-acid biosynthesis; L-threonine biosynthesis; L-threonine from L-aspartate: step 3/5.</text>
</comment>
<accession>A0A4R1FL83</accession>
<comment type="catalytic activity">
    <reaction evidence="12">
        <text>L-homoserine + NAD(+) = L-aspartate 4-semialdehyde + NADH + H(+)</text>
        <dbReference type="Rhea" id="RHEA:15757"/>
        <dbReference type="ChEBI" id="CHEBI:15378"/>
        <dbReference type="ChEBI" id="CHEBI:57476"/>
        <dbReference type="ChEBI" id="CHEBI:57540"/>
        <dbReference type="ChEBI" id="CHEBI:57945"/>
        <dbReference type="ChEBI" id="CHEBI:537519"/>
        <dbReference type="EC" id="1.1.1.3"/>
    </reaction>
    <physiologicalReaction direction="right-to-left" evidence="12">
        <dbReference type="Rhea" id="RHEA:15759"/>
    </physiologicalReaction>
</comment>
<keyword evidence="13" id="KW-0547">Nucleotide-binding</keyword>
<dbReference type="RefSeq" id="WP_132692093.1">
    <property type="nucleotide sequence ID" value="NZ_SMFT01000006.1"/>
</dbReference>
<dbReference type="GO" id="GO:0009089">
    <property type="term" value="P:lysine biosynthetic process via diaminopimelate"/>
    <property type="evidence" value="ECO:0007669"/>
    <property type="project" value="UniProtKB-UniRule"/>
</dbReference>
<dbReference type="EMBL" id="SMFT01000006">
    <property type="protein sequence ID" value="TCJ94810.1"/>
    <property type="molecule type" value="Genomic_DNA"/>
</dbReference>
<evidence type="ECO:0000259" key="14">
    <source>
        <dbReference type="Pfam" id="PF00696"/>
    </source>
</evidence>
<evidence type="ECO:0000256" key="12">
    <source>
        <dbReference type="ARBA" id="ARBA00049031"/>
    </source>
</evidence>
<dbReference type="SUPFAM" id="SSF53633">
    <property type="entry name" value="Carbamate kinase-like"/>
    <property type="match status" value="1"/>
</dbReference>
<organism evidence="17 18">
    <name type="scientific">Volucribacter psittacicida</name>
    <dbReference type="NCBI Taxonomy" id="203482"/>
    <lineage>
        <taxon>Bacteria</taxon>
        <taxon>Pseudomonadati</taxon>
        <taxon>Pseudomonadota</taxon>
        <taxon>Gammaproteobacteria</taxon>
        <taxon>Pasteurellales</taxon>
        <taxon>Pasteurellaceae</taxon>
        <taxon>Volucribacter</taxon>
    </lineage>
</organism>
<evidence type="ECO:0000256" key="7">
    <source>
        <dbReference type="ARBA" id="ARBA00022697"/>
    </source>
</evidence>
<evidence type="ECO:0000256" key="10">
    <source>
        <dbReference type="ARBA" id="ARBA00023167"/>
    </source>
</evidence>
<evidence type="ECO:0000256" key="8">
    <source>
        <dbReference type="ARBA" id="ARBA00022857"/>
    </source>
</evidence>
<keyword evidence="8 13" id="KW-0521">NADP</keyword>
<dbReference type="GO" id="GO:0004072">
    <property type="term" value="F:aspartate kinase activity"/>
    <property type="evidence" value="ECO:0007669"/>
    <property type="project" value="UniProtKB-UniRule"/>
</dbReference>
<dbReference type="Proteomes" id="UP000294702">
    <property type="component" value="Unassembled WGS sequence"/>
</dbReference>
<dbReference type="AlphaFoldDB" id="A0A4R1FL83"/>
<dbReference type="InterPro" id="IPR036291">
    <property type="entry name" value="NAD(P)-bd_dom_sf"/>
</dbReference>
<evidence type="ECO:0000256" key="13">
    <source>
        <dbReference type="PIRNR" id="PIRNR000727"/>
    </source>
</evidence>
<dbReference type="Gene3D" id="3.40.50.720">
    <property type="entry name" value="NAD(P)-binding Rossmann-like Domain"/>
    <property type="match status" value="1"/>
</dbReference>
<evidence type="ECO:0000313" key="17">
    <source>
        <dbReference type="EMBL" id="TCJ94810.1"/>
    </source>
</evidence>
<dbReference type="UniPathway" id="UPA00034">
    <property type="reaction ID" value="UER00015"/>
</dbReference>
<dbReference type="InterPro" id="IPR042199">
    <property type="entry name" value="AsparK_Bifunc_asparK/hSer_DH"/>
</dbReference>
<dbReference type="Pfam" id="PF00696">
    <property type="entry name" value="AA_kinase"/>
    <property type="match status" value="1"/>
</dbReference>
<feature type="domain" description="Homoserine dehydrogenase catalytic" evidence="15">
    <location>
        <begin position="601"/>
        <end position="796"/>
    </location>
</feature>
<evidence type="ECO:0000259" key="15">
    <source>
        <dbReference type="Pfam" id="PF00742"/>
    </source>
</evidence>
<evidence type="ECO:0000256" key="2">
    <source>
        <dbReference type="ARBA" id="ARBA00004986"/>
    </source>
</evidence>
<dbReference type="FunFam" id="3.30.360.10:FF:000006">
    <property type="entry name" value="Bifunctional aspartokinase/homoserine dehydrogenase"/>
    <property type="match status" value="1"/>
</dbReference>
<dbReference type="PANTHER" id="PTHR43070">
    <property type="match status" value="1"/>
</dbReference>
<comment type="catalytic activity">
    <reaction evidence="13">
        <text>L-aspartate + ATP = 4-phospho-L-aspartate + ADP</text>
        <dbReference type="Rhea" id="RHEA:23776"/>
        <dbReference type="ChEBI" id="CHEBI:29991"/>
        <dbReference type="ChEBI" id="CHEBI:30616"/>
        <dbReference type="ChEBI" id="CHEBI:57535"/>
        <dbReference type="ChEBI" id="CHEBI:456216"/>
        <dbReference type="EC" id="2.7.2.4"/>
    </reaction>
</comment>
<comment type="cofactor">
    <cofactor evidence="1">
        <name>a metal cation</name>
        <dbReference type="ChEBI" id="CHEBI:25213"/>
    </cofactor>
</comment>
<dbReference type="EC" id="2.7.2.4" evidence="13"/>
<name>A0A4R1FL83_9PAST</name>
<evidence type="ECO:0000256" key="11">
    <source>
        <dbReference type="ARBA" id="ARBA00048841"/>
    </source>
</evidence>
<dbReference type="Gene3D" id="1.20.120.1320">
    <property type="entry name" value="Aspartokinase, catalytic domain"/>
    <property type="match status" value="1"/>
</dbReference>
<dbReference type="InterPro" id="IPR036393">
    <property type="entry name" value="AceGlu_kinase-like_sf"/>
</dbReference>
<dbReference type="GO" id="GO:0009086">
    <property type="term" value="P:methionine biosynthetic process"/>
    <property type="evidence" value="ECO:0007669"/>
    <property type="project" value="UniProtKB-KW"/>
</dbReference>
<comment type="catalytic activity">
    <reaction evidence="11">
        <text>L-homoserine + NADP(+) = L-aspartate 4-semialdehyde + NADPH + H(+)</text>
        <dbReference type="Rhea" id="RHEA:15761"/>
        <dbReference type="ChEBI" id="CHEBI:15378"/>
        <dbReference type="ChEBI" id="CHEBI:57476"/>
        <dbReference type="ChEBI" id="CHEBI:57783"/>
        <dbReference type="ChEBI" id="CHEBI:58349"/>
        <dbReference type="ChEBI" id="CHEBI:537519"/>
        <dbReference type="EC" id="1.1.1.3"/>
    </reaction>
    <physiologicalReaction direction="right-to-left" evidence="11">
        <dbReference type="Rhea" id="RHEA:15763"/>
    </physiologicalReaction>
</comment>
<dbReference type="EC" id="1.1.1.3" evidence="13"/>
<dbReference type="GO" id="GO:0009090">
    <property type="term" value="P:homoserine biosynthetic process"/>
    <property type="evidence" value="ECO:0007669"/>
    <property type="project" value="UniProtKB-ARBA"/>
</dbReference>
<keyword evidence="13 17" id="KW-0418">Kinase</keyword>
<comment type="pathway">
    <text evidence="13">Amino-acid biosynthesis; L-lysine biosynthesis via DAP pathway; (S)-tetrahydrodipicolinate from L-aspartate: step 1/4.</text>
</comment>
<comment type="similarity">
    <text evidence="13">In the C-terminal section; belongs to the homoserine dehydrogenase family.</text>
</comment>
<dbReference type="InterPro" id="IPR001342">
    <property type="entry name" value="HDH_cat"/>
</dbReference>
<dbReference type="InterPro" id="IPR049638">
    <property type="entry name" value="AK-HD"/>
</dbReference>
<keyword evidence="10" id="KW-0486">Methionine biosynthesis</keyword>
<dbReference type="PANTHER" id="PTHR43070:SF5">
    <property type="entry name" value="HOMOSERINE DEHYDROGENASE"/>
    <property type="match status" value="1"/>
</dbReference>
<feature type="domain" description="Aspartate/homoserine dehydrogenase NAD-binding" evidence="16">
    <location>
        <begin position="455"/>
        <end position="592"/>
    </location>
</feature>
<dbReference type="Gene3D" id="3.30.70.260">
    <property type="match status" value="1"/>
</dbReference>
<keyword evidence="18" id="KW-1185">Reference proteome</keyword>
<dbReference type="InterPro" id="IPR019811">
    <property type="entry name" value="HDH_CS"/>
</dbReference>
<reference evidence="17 18" key="1">
    <citation type="submission" date="2019-03" db="EMBL/GenBank/DDBJ databases">
        <title>Genomic Encyclopedia of Type Strains, Phase IV (KMG-IV): sequencing the most valuable type-strain genomes for metagenomic binning, comparative biology and taxonomic classification.</title>
        <authorList>
            <person name="Goeker M."/>
        </authorList>
    </citation>
    <scope>NUCLEOTIDE SEQUENCE [LARGE SCALE GENOMIC DNA]</scope>
    <source>
        <strain evidence="17 18">DSM 15534</strain>
    </source>
</reference>
<evidence type="ECO:0000256" key="1">
    <source>
        <dbReference type="ARBA" id="ARBA00001920"/>
    </source>
</evidence>
<dbReference type="SUPFAM" id="SSF55347">
    <property type="entry name" value="Glyceraldehyde-3-phosphate dehydrogenase-like, C-terminal domain"/>
    <property type="match status" value="1"/>
</dbReference>
<evidence type="ECO:0000256" key="6">
    <source>
        <dbReference type="ARBA" id="ARBA00022605"/>
    </source>
</evidence>
<comment type="caution">
    <text evidence="17">The sequence shown here is derived from an EMBL/GenBank/DDBJ whole genome shotgun (WGS) entry which is preliminary data.</text>
</comment>
<keyword evidence="6 13" id="KW-0028">Amino-acid biosynthesis</keyword>
<keyword evidence="9 13" id="KW-0560">Oxidoreductase</keyword>
<dbReference type="GO" id="GO:0004412">
    <property type="term" value="F:homoserine dehydrogenase activity"/>
    <property type="evidence" value="ECO:0007669"/>
    <property type="project" value="UniProtKB-UniRule"/>
</dbReference>
<comment type="subunit">
    <text evidence="13">Homotetramer.</text>
</comment>